<dbReference type="Proteomes" id="UP000315677">
    <property type="component" value="Unassembled WGS sequence"/>
</dbReference>
<dbReference type="RefSeq" id="WP_142051725.1">
    <property type="nucleotide sequence ID" value="NZ_VFPA01000001.1"/>
</dbReference>
<evidence type="ECO:0000256" key="1">
    <source>
        <dbReference type="SAM" id="MobiDB-lite"/>
    </source>
</evidence>
<dbReference type="OrthoDB" id="3295209at2"/>
<keyword evidence="4" id="KW-1185">Reference proteome</keyword>
<feature type="region of interest" description="Disordered" evidence="1">
    <location>
        <begin position="126"/>
        <end position="145"/>
    </location>
</feature>
<dbReference type="PANTHER" id="PTHR35908">
    <property type="entry name" value="HYPOTHETICAL FUSION PROTEIN"/>
    <property type="match status" value="1"/>
</dbReference>
<evidence type="ECO:0000259" key="2">
    <source>
        <dbReference type="Pfam" id="PF18029"/>
    </source>
</evidence>
<sequence length="145" mass="15702">MGELGDVVFDCRHPASLARFWAAALDGYRVAPYDEAELARLRAMGVDDPEDDPSVLVEPASGAGPRLWFTRVPEPKTVKNRVHLDLRAADVDVEAARLVGLGARELARVEDWVVLADPEGGEFCVQPRGRGDAGRISADAEPTPQ</sequence>
<dbReference type="CDD" id="cd06587">
    <property type="entry name" value="VOC"/>
    <property type="match status" value="1"/>
</dbReference>
<comment type="caution">
    <text evidence="3">The sequence shown here is derived from an EMBL/GenBank/DDBJ whole genome shotgun (WGS) entry which is preliminary data.</text>
</comment>
<feature type="domain" description="Glyoxalase-like" evidence="2">
    <location>
        <begin position="6"/>
        <end position="125"/>
    </location>
</feature>
<gene>
    <name evidence="3" type="ORF">FB558_2411</name>
</gene>
<dbReference type="AlphaFoldDB" id="A0A543E200"/>
<evidence type="ECO:0000313" key="4">
    <source>
        <dbReference type="Proteomes" id="UP000315677"/>
    </source>
</evidence>
<dbReference type="Pfam" id="PF18029">
    <property type="entry name" value="Glyoxalase_6"/>
    <property type="match status" value="1"/>
</dbReference>
<name>A0A543E200_9PSEU</name>
<dbReference type="InterPro" id="IPR041581">
    <property type="entry name" value="Glyoxalase_6"/>
</dbReference>
<dbReference type="InterPro" id="IPR029068">
    <property type="entry name" value="Glyas_Bleomycin-R_OHBP_Dase"/>
</dbReference>
<dbReference type="PANTHER" id="PTHR35908:SF1">
    <property type="entry name" value="CONSERVED PROTEIN"/>
    <property type="match status" value="1"/>
</dbReference>
<dbReference type="Gene3D" id="3.10.180.10">
    <property type="entry name" value="2,3-Dihydroxybiphenyl 1,2-Dioxygenase, domain 1"/>
    <property type="match status" value="1"/>
</dbReference>
<reference evidence="3 4" key="1">
    <citation type="submission" date="2019-06" db="EMBL/GenBank/DDBJ databases">
        <title>Sequencing the genomes of 1000 actinobacteria strains.</title>
        <authorList>
            <person name="Klenk H.-P."/>
        </authorList>
    </citation>
    <scope>NUCLEOTIDE SEQUENCE [LARGE SCALE GENOMIC DNA]</scope>
    <source>
        <strain evidence="3 4">DSM 45301</strain>
    </source>
</reference>
<protein>
    <recommendedName>
        <fullName evidence="2">Glyoxalase-like domain-containing protein</fullName>
    </recommendedName>
</protein>
<dbReference type="SUPFAM" id="SSF54593">
    <property type="entry name" value="Glyoxalase/Bleomycin resistance protein/Dihydroxybiphenyl dioxygenase"/>
    <property type="match status" value="1"/>
</dbReference>
<evidence type="ECO:0000313" key="3">
    <source>
        <dbReference type="EMBL" id="TQM15621.1"/>
    </source>
</evidence>
<dbReference type="EMBL" id="VFPA01000001">
    <property type="protein sequence ID" value="TQM15621.1"/>
    <property type="molecule type" value="Genomic_DNA"/>
</dbReference>
<accession>A0A543E200</accession>
<organism evidence="3 4">
    <name type="scientific">Pseudonocardia kunmingensis</name>
    <dbReference type="NCBI Taxonomy" id="630975"/>
    <lineage>
        <taxon>Bacteria</taxon>
        <taxon>Bacillati</taxon>
        <taxon>Actinomycetota</taxon>
        <taxon>Actinomycetes</taxon>
        <taxon>Pseudonocardiales</taxon>
        <taxon>Pseudonocardiaceae</taxon>
        <taxon>Pseudonocardia</taxon>
    </lineage>
</organism>
<proteinExistence type="predicted"/>